<dbReference type="InterPro" id="IPR018391">
    <property type="entry name" value="PQQ_b-propeller_rpt"/>
</dbReference>
<feature type="repeat" description="WD" evidence="3">
    <location>
        <begin position="923"/>
        <end position="964"/>
    </location>
</feature>
<feature type="repeat" description="WD" evidence="3">
    <location>
        <begin position="1427"/>
        <end position="1458"/>
    </location>
</feature>
<dbReference type="InterPro" id="IPR001680">
    <property type="entry name" value="WD40_rpt"/>
</dbReference>
<evidence type="ECO:0000259" key="5">
    <source>
        <dbReference type="Pfam" id="PF20703"/>
    </source>
</evidence>
<keyword evidence="7" id="KW-1185">Reference proteome</keyword>
<feature type="domain" description="CHAT" evidence="4">
    <location>
        <begin position="198"/>
        <end position="343"/>
    </location>
</feature>
<feature type="repeat" description="WD" evidence="3">
    <location>
        <begin position="1343"/>
        <end position="1384"/>
    </location>
</feature>
<evidence type="ECO:0000313" key="6">
    <source>
        <dbReference type="EMBL" id="MCC5599414.1"/>
    </source>
</evidence>
<evidence type="ECO:0000256" key="1">
    <source>
        <dbReference type="ARBA" id="ARBA00022574"/>
    </source>
</evidence>
<dbReference type="SUPFAM" id="SSF52540">
    <property type="entry name" value="P-loop containing nucleoside triphosphate hydrolases"/>
    <property type="match status" value="1"/>
</dbReference>
<dbReference type="EMBL" id="JAIVFQ010000009">
    <property type="protein sequence ID" value="MCC5599414.1"/>
    <property type="molecule type" value="Genomic_DNA"/>
</dbReference>
<dbReference type="Pfam" id="PF00400">
    <property type="entry name" value="WD40"/>
    <property type="match status" value="3"/>
</dbReference>
<dbReference type="SUPFAM" id="SSF50998">
    <property type="entry name" value="Quinoprotein alcohol dehydrogenase-like"/>
    <property type="match status" value="2"/>
</dbReference>
<dbReference type="RefSeq" id="WP_229484272.1">
    <property type="nucleotide sequence ID" value="NZ_JAIVFQ010000009.1"/>
</dbReference>
<gene>
    <name evidence="6" type="ORF">LC586_09325</name>
</gene>
<reference evidence="6 7" key="1">
    <citation type="journal article" date="2021" name="Microorganisms">
        <title>Genome Evolution of Filamentous Cyanobacterium Nostoc Species: From Facultative Symbiosis to Free Living.</title>
        <authorList>
            <person name="Huo D."/>
            <person name="Li H."/>
            <person name="Cai F."/>
            <person name="Guo X."/>
            <person name="Qiao Z."/>
            <person name="Wang W."/>
            <person name="Yu G."/>
            <person name="Li R."/>
        </authorList>
    </citation>
    <scope>NUCLEOTIDE SEQUENCE [LARGE SCALE GENOMIC DNA]</scope>
    <source>
        <strain evidence="6 7">CHAB 5714</strain>
    </source>
</reference>
<dbReference type="InterPro" id="IPR049052">
    <property type="entry name" value="nSTAND1"/>
</dbReference>
<dbReference type="Pfam" id="PF20703">
    <property type="entry name" value="nSTAND1"/>
    <property type="match status" value="1"/>
</dbReference>
<dbReference type="SMART" id="SM00320">
    <property type="entry name" value="WD40"/>
    <property type="match status" value="13"/>
</dbReference>
<feature type="repeat" description="WD" evidence="3">
    <location>
        <begin position="1217"/>
        <end position="1258"/>
    </location>
</feature>
<dbReference type="SMART" id="SM00564">
    <property type="entry name" value="PQQ"/>
    <property type="match status" value="8"/>
</dbReference>
<dbReference type="InterPro" id="IPR015943">
    <property type="entry name" value="WD40/YVTN_repeat-like_dom_sf"/>
</dbReference>
<dbReference type="InterPro" id="IPR020472">
    <property type="entry name" value="WD40_PAC1"/>
</dbReference>
<evidence type="ECO:0000256" key="2">
    <source>
        <dbReference type="ARBA" id="ARBA00022737"/>
    </source>
</evidence>
<dbReference type="InterPro" id="IPR024983">
    <property type="entry name" value="CHAT_dom"/>
</dbReference>
<feature type="repeat" description="WD" evidence="3">
    <location>
        <begin position="1049"/>
        <end position="1090"/>
    </location>
</feature>
<evidence type="ECO:0000256" key="3">
    <source>
        <dbReference type="PROSITE-ProRule" id="PRU00221"/>
    </source>
</evidence>
<proteinExistence type="predicted"/>
<organism evidence="6 7">
    <name type="scientific">Nostoc favosum CHAB5714</name>
    <dbReference type="NCBI Taxonomy" id="2780399"/>
    <lineage>
        <taxon>Bacteria</taxon>
        <taxon>Bacillati</taxon>
        <taxon>Cyanobacteriota</taxon>
        <taxon>Cyanophyceae</taxon>
        <taxon>Nostocales</taxon>
        <taxon>Nostocaceae</taxon>
        <taxon>Nostoc</taxon>
        <taxon>Nostoc favosum</taxon>
    </lineage>
</organism>
<dbReference type="Pfam" id="PF12770">
    <property type="entry name" value="CHAT"/>
    <property type="match status" value="1"/>
</dbReference>
<dbReference type="CDD" id="cd00200">
    <property type="entry name" value="WD40"/>
    <property type="match status" value="2"/>
</dbReference>
<feature type="domain" description="Novel STAND NTPase 1" evidence="5">
    <location>
        <begin position="386"/>
        <end position="782"/>
    </location>
</feature>
<dbReference type="PRINTS" id="PR00320">
    <property type="entry name" value="GPROTEINBRPT"/>
</dbReference>
<keyword evidence="2" id="KW-0677">Repeat</keyword>
<dbReference type="PROSITE" id="PS50082">
    <property type="entry name" value="WD_REPEATS_2"/>
    <property type="match status" value="13"/>
</dbReference>
<feature type="repeat" description="WD" evidence="3">
    <location>
        <begin position="1385"/>
        <end position="1426"/>
    </location>
</feature>
<feature type="repeat" description="WD" evidence="3">
    <location>
        <begin position="1007"/>
        <end position="1048"/>
    </location>
</feature>
<dbReference type="InterPro" id="IPR019775">
    <property type="entry name" value="WD40_repeat_CS"/>
</dbReference>
<dbReference type="InterPro" id="IPR011047">
    <property type="entry name" value="Quinoprotein_ADH-like_sf"/>
</dbReference>
<dbReference type="Pfam" id="PF25173">
    <property type="entry name" value="Beta-prop_WDR3_1st"/>
    <property type="match status" value="2"/>
</dbReference>
<comment type="caution">
    <text evidence="6">The sequence shown here is derived from an EMBL/GenBank/DDBJ whole genome shotgun (WGS) entry which is preliminary data.</text>
</comment>
<feature type="repeat" description="WD" evidence="3">
    <location>
        <begin position="1259"/>
        <end position="1300"/>
    </location>
</feature>
<dbReference type="InterPro" id="IPR027417">
    <property type="entry name" value="P-loop_NTPase"/>
</dbReference>
<dbReference type="Gene3D" id="3.40.50.300">
    <property type="entry name" value="P-loop containing nucleotide triphosphate hydrolases"/>
    <property type="match status" value="1"/>
</dbReference>
<accession>A0ABS8I6W2</accession>
<keyword evidence="1 3" id="KW-0853">WD repeat</keyword>
<protein>
    <submittedName>
        <fullName evidence="6">CHAT domain-containing protein</fullName>
    </submittedName>
</protein>
<dbReference type="PANTHER" id="PTHR19879:SF9">
    <property type="entry name" value="TRANSCRIPTION INITIATION FACTOR TFIID SUBUNIT 5"/>
    <property type="match status" value="1"/>
</dbReference>
<dbReference type="PROSITE" id="PS00678">
    <property type="entry name" value="WD_REPEATS_1"/>
    <property type="match status" value="12"/>
</dbReference>
<feature type="repeat" description="WD" evidence="3">
    <location>
        <begin position="1091"/>
        <end position="1132"/>
    </location>
</feature>
<dbReference type="PANTHER" id="PTHR19879">
    <property type="entry name" value="TRANSCRIPTION INITIATION FACTOR TFIID"/>
    <property type="match status" value="1"/>
</dbReference>
<feature type="repeat" description="WD" evidence="3">
    <location>
        <begin position="1133"/>
        <end position="1174"/>
    </location>
</feature>
<feature type="repeat" description="WD" evidence="3">
    <location>
        <begin position="965"/>
        <end position="1006"/>
    </location>
</feature>
<evidence type="ECO:0000259" key="4">
    <source>
        <dbReference type="Pfam" id="PF12770"/>
    </source>
</evidence>
<evidence type="ECO:0000313" key="7">
    <source>
        <dbReference type="Proteomes" id="UP001199525"/>
    </source>
</evidence>
<name>A0ABS8I6W2_9NOSO</name>
<dbReference type="Gene3D" id="2.130.10.10">
    <property type="entry name" value="YVTN repeat-like/Quinoprotein amine dehydrogenase"/>
    <property type="match status" value="6"/>
</dbReference>
<dbReference type="Proteomes" id="UP001199525">
    <property type="component" value="Unassembled WGS sequence"/>
</dbReference>
<feature type="repeat" description="WD" evidence="3">
    <location>
        <begin position="1175"/>
        <end position="1216"/>
    </location>
</feature>
<sequence length="1497" mass="165660">MEVWVNLQFGDGDFEQGFSKIKLQIDAFSTQSNITQLEIQLPPAEEIPNSYERWKKIYNLLVQPDSRGFKSNQVTNVSADICSEYAKSLREKLNQWLLPIKLQLEPAITSNTNIDIRLIVNTHGVTSQPTKNILHRIPWQECYLFDQHSSSEVALSFKDYLQKTAVSTNKLKSEIFRRIKIISIFGDSKNLDTETDEKLIIQLEKQGAEIISLKEPKRESLQKLWDEPCDILFFAGHSESQEDGKKGIIALNPNDSLDLEEIPNTLKSAISKGLKLAIFNSCDGLGLAQRLADLNLPYVIVWREPVPDKIAHKFLKFFLSSYAGGDSLFTAVLKARGKLQELTGKSEGEKPLPGVSWLPIICKNTLELPPSWSDLGGLSGKLPECPYQGLSAFGEEEADFFFGREKFVDELVAAVQSKSLVPVVGASGSGKSSVVFAGLVPRLRKVGNMEIISFRPGNNPLGNLAIALNHHCHSPAPLQGENSTDIQRRLDQMVLEVDLRHEETRLAQFINDIITKRHLVLIADQFEELYTLAPPEERQPFLDALIYAINHAPRFTLALTLRADFYGYALSYRPFSDALQQGIYNLGPMNREELRRSVEKPAQKMKIVLEEGLTDTLIRDLGNESGRLPLLEFTLMQLWLKPRKWFLTHEAYQEIGGLEKALANYADTVLDKLSQDDQKRAEKIFIQLVRPGEGTEDTRRVATCNEVGKENWGLVKRLADERLVVTRWDETEKIETVEIVHEALIREWGTLREWIEANREFRIWQERLKVALREWKDDNHDAGALLRGVPLSVAEDWLCKRVDEMTQEEQDFIQVSAQERDRERQEGERRRRLTIIGLGSLSIIALGLAGVASVGWWRATINEINSLAQNSDALLRYGSKALKTSLKAVVQMRRTPWVDADTHTQVELGLLHTVSNVVAPNTLGGHANSVNGVSFSPNGKMLATGSADNTVKMWDTTTGKQIKTLIGHTDWVMGISFNPNGKMLATGSADKSVKLWDTTTGKEIKTLSGHTNSVNGVSFNPNGKMLATGSADKSVKLWDTTTGKKIKTLSGHTNSVNYVIFSPNGKLLATGSADNTVKLWDTTTGKEIKTLSGHTNSVTCVSFNPNGKLLATGSADNTVKLWDTTTGKEIKTLSGHTNSVNGVSFNPNGKLLATGSADKSVKLWDTTTGKKIKTLSGHTNSVNYVIFSPNGKLLATGSADNTVKLWDTTTGKEIKTLSGHTDLVWGVSFSPNGKMLATGSADKSVKLWDTTTGKKIKTLSGHTNSVNYVIFSPNGKLLATGSDDKSVKLWDTTTGKEIKTLSGHTDLVLGVSFSPNGKMLATGSADKSVKLWDTTTGKEIKTLSEHTNSVNYVIFSPNDKLLATGSDDKSVKLWDTTTGKEIKTLSGHTDLVLGVSFSPNGKMLATGSADNTVKLWDTTTGKEIKTLSGHTNKVWGVSFSPDGKLLATGSADNTVRMWRWDFDYLVKEGCNFIDNYLKPNPDDADALEINRDLCKKL</sequence>
<dbReference type="PROSITE" id="PS50294">
    <property type="entry name" value="WD_REPEATS_REGION"/>
    <property type="match status" value="13"/>
</dbReference>
<feature type="repeat" description="WD" evidence="3">
    <location>
        <begin position="1301"/>
        <end position="1342"/>
    </location>
</feature>